<keyword evidence="11" id="KW-1185">Reference proteome</keyword>
<dbReference type="GO" id="GO:0045814">
    <property type="term" value="P:negative regulation of gene expression, epigenetic"/>
    <property type="evidence" value="ECO:0007669"/>
    <property type="project" value="TreeGrafter"/>
</dbReference>
<dbReference type="PROSITE" id="PS50280">
    <property type="entry name" value="SET"/>
    <property type="match status" value="1"/>
</dbReference>
<evidence type="ECO:0000256" key="8">
    <source>
        <dbReference type="SAM" id="MobiDB-lite"/>
    </source>
</evidence>
<evidence type="ECO:0000256" key="5">
    <source>
        <dbReference type="ARBA" id="ARBA00044528"/>
    </source>
</evidence>
<evidence type="ECO:0000256" key="1">
    <source>
        <dbReference type="ARBA" id="ARBA00022603"/>
    </source>
</evidence>
<dbReference type="Gene3D" id="2.170.270.10">
    <property type="entry name" value="SET domain"/>
    <property type="match status" value="1"/>
</dbReference>
<dbReference type="GO" id="GO:0042799">
    <property type="term" value="F:histone H4K20 methyltransferase activity"/>
    <property type="evidence" value="ECO:0007669"/>
    <property type="project" value="TreeGrafter"/>
</dbReference>
<proteinExistence type="predicted"/>
<sequence>MESSSEMKQEPYRQGAYRTEAQRVGPPGAKYETYQRRFWKDWGYTSRPGKWEDFTNTAPFTHVSAPEWPPRATVEGRAEMDLGRSLSDIDAKLAYDVWKKADDLLETAWRRSGNRGSPNANAEEPARNVYEHLLCFGDLPVAYKNAKVDFEGQGLTQKFDTESMVQAVYEDIIEDSPLRGITKWSEEAIRAEIAERQLPGAGTTLYQLREELIMDELNEHCGVMPTGGNLLNGNIESDKRYLLQPAEKSDMTVLDMYTFAIHLSPYNPTYWVSRAYCHYQQGYFDLAIGDAYKAQILCNTVEQMEDRREVDGLYSMIWGSLEKHVLADPKDDNNHWREQVMRMRQHQGINGFISLMQFCLLNIICLSLMAMNCWDDYESYHRQLSTRFERRHIDIFFADVRKETSRKARKAWRKKKKQHGVFWQEKHAGAISAQEKYPYEEGDAVDLYPDRQKFLQLLSEEVFQHKGEGLTVPSDVCQAGFTPETHGIGVIAKRTIKKGELIHFEEPVIRSHLAPMRLDKDQEDDMMPRCENCHIVTDPTENRTSIITWSDISDARNVPVECACHLYNLNRYGGPMGLHFCPSDRHNPCCQEIASKLYHFDTCGRSWYWLHNCMRLETWWWGDKQYFSHSNEVHGTYLSLLMRSVIEITLKRRLVEETDLSPHQISELLILDGNSMTWRDSWFPFTMAANIIVPFDILKYMGVNIFRDLSFDTWTLQIVLRKLLANAVPWDLRRRDDHDIITTWDESKRMPTPREQEKRLNKNQSFRMLDPAFEDLYLFPGLSLFNHACDTKNNADWGYDEGIPNRVLVWATKDIQAGEEIKIRYQHDPLEAKDAERLFGSNCQCGHSKHDNPPERSDEEPSSDEDGKDTEKDKKKDKEDIQGTQGQGQSSGQGDSQQFEPAPATSSGHVQHIEHAAAPAGQPKETKTLVLRAKRKASDIGDDSDVDDDSTGDDDPPRRVTYVDEHENEKTYTEKVTVVDGRHVITRLLAHDEEMDDQYKRRKAGSAHVFVSMDEHHRAVRRNNYIPRTRQKAAEDNATWLKRERELLKAEREAARERIKEKQKINNMKIRTYKVPRIAREIGEEITTQTMAEPIYVDGLDRRPEVRPYMKDKARIEKEWREAAQDVGTLAHANQLKAFAAAKQMAAQQHAQTQAKGQDPLGGTRKSPSRQSTNLPVSNRGVRRVVLVFDYFKIVCQLSIIAVFESYFEF</sequence>
<evidence type="ECO:0000256" key="4">
    <source>
        <dbReference type="ARBA" id="ARBA00042380"/>
    </source>
</evidence>
<feature type="compositionally biased region" description="Acidic residues" evidence="8">
    <location>
        <begin position="857"/>
        <end position="868"/>
    </location>
</feature>
<organism evidence="10 11">
    <name type="scientific">Penicillium argentinense</name>
    <dbReference type="NCBI Taxonomy" id="1131581"/>
    <lineage>
        <taxon>Eukaryota</taxon>
        <taxon>Fungi</taxon>
        <taxon>Dikarya</taxon>
        <taxon>Ascomycota</taxon>
        <taxon>Pezizomycotina</taxon>
        <taxon>Eurotiomycetes</taxon>
        <taxon>Eurotiomycetidae</taxon>
        <taxon>Eurotiales</taxon>
        <taxon>Aspergillaceae</taxon>
        <taxon>Penicillium</taxon>
    </lineage>
</organism>
<dbReference type="PANTHER" id="PTHR46402">
    <property type="entry name" value="SET AND MYND DOMAIN-CONTAINING PROTEIN 5"/>
    <property type="match status" value="1"/>
</dbReference>
<dbReference type="RefSeq" id="XP_056468683.1">
    <property type="nucleotide sequence ID" value="XM_056623695.1"/>
</dbReference>
<evidence type="ECO:0000256" key="6">
    <source>
        <dbReference type="ARBA" id="ARBA00048619"/>
    </source>
</evidence>
<evidence type="ECO:0000259" key="9">
    <source>
        <dbReference type="PROSITE" id="PS50280"/>
    </source>
</evidence>
<dbReference type="InterPro" id="IPR046341">
    <property type="entry name" value="SET_dom_sf"/>
</dbReference>
<comment type="caution">
    <text evidence="10">The sequence shown here is derived from an EMBL/GenBank/DDBJ whole genome shotgun (WGS) entry which is preliminary data.</text>
</comment>
<comment type="catalytic activity">
    <reaction evidence="6">
        <text>L-lysyl-[histone] + S-adenosyl-L-methionine = N(6)-methyl-L-lysyl-[histone] + S-adenosyl-L-homocysteine + H(+)</text>
        <dbReference type="Rhea" id="RHEA:10024"/>
        <dbReference type="Rhea" id="RHEA-COMP:9845"/>
        <dbReference type="Rhea" id="RHEA-COMP:9846"/>
        <dbReference type="ChEBI" id="CHEBI:15378"/>
        <dbReference type="ChEBI" id="CHEBI:29969"/>
        <dbReference type="ChEBI" id="CHEBI:57856"/>
        <dbReference type="ChEBI" id="CHEBI:59789"/>
        <dbReference type="ChEBI" id="CHEBI:61929"/>
    </reaction>
    <physiologicalReaction direction="left-to-right" evidence="6">
        <dbReference type="Rhea" id="RHEA:10025"/>
    </physiologicalReaction>
</comment>
<evidence type="ECO:0000256" key="2">
    <source>
        <dbReference type="ARBA" id="ARBA00022679"/>
    </source>
</evidence>
<evidence type="ECO:0000313" key="10">
    <source>
        <dbReference type="EMBL" id="KAJ5082161.1"/>
    </source>
</evidence>
<dbReference type="SUPFAM" id="SSF48452">
    <property type="entry name" value="TPR-like"/>
    <property type="match status" value="1"/>
</dbReference>
<dbReference type="Gene3D" id="1.25.40.10">
    <property type="entry name" value="Tetratricopeptide repeat domain"/>
    <property type="match status" value="1"/>
</dbReference>
<dbReference type="EMBL" id="JAPQKI010000011">
    <property type="protein sequence ID" value="KAJ5082161.1"/>
    <property type="molecule type" value="Genomic_DNA"/>
</dbReference>
<feature type="region of interest" description="Disordered" evidence="8">
    <location>
        <begin position="843"/>
        <end position="960"/>
    </location>
</feature>
<dbReference type="Proteomes" id="UP001149074">
    <property type="component" value="Unassembled WGS sequence"/>
</dbReference>
<feature type="compositionally biased region" description="Basic and acidic residues" evidence="8">
    <location>
        <begin position="1"/>
        <end position="11"/>
    </location>
</feature>
<feature type="compositionally biased region" description="Acidic residues" evidence="8">
    <location>
        <begin position="940"/>
        <end position="954"/>
    </location>
</feature>
<keyword evidence="3" id="KW-0949">S-adenosyl-L-methionine</keyword>
<dbReference type="GeneID" id="81362674"/>
<dbReference type="SUPFAM" id="SSF82199">
    <property type="entry name" value="SET domain"/>
    <property type="match status" value="1"/>
</dbReference>
<keyword evidence="1" id="KW-0489">Methyltransferase</keyword>
<keyword evidence="7" id="KW-0175">Coiled coil</keyword>
<reference evidence="10" key="1">
    <citation type="submission" date="2022-11" db="EMBL/GenBank/DDBJ databases">
        <authorList>
            <person name="Petersen C."/>
        </authorList>
    </citation>
    <scope>NUCLEOTIDE SEQUENCE</scope>
    <source>
        <strain evidence="10">IBT 30761</strain>
    </source>
</reference>
<feature type="region of interest" description="Disordered" evidence="8">
    <location>
        <begin position="1147"/>
        <end position="1176"/>
    </location>
</feature>
<dbReference type="InterPro" id="IPR011990">
    <property type="entry name" value="TPR-like_helical_dom_sf"/>
</dbReference>
<dbReference type="InterPro" id="IPR001214">
    <property type="entry name" value="SET_dom"/>
</dbReference>
<name>A0A9W9EI02_9EURO</name>
<feature type="domain" description="SET" evidence="9">
    <location>
        <begin position="474"/>
        <end position="826"/>
    </location>
</feature>
<dbReference type="OrthoDB" id="438641at2759"/>
<dbReference type="GO" id="GO:0032259">
    <property type="term" value="P:methylation"/>
    <property type="evidence" value="ECO:0007669"/>
    <property type="project" value="UniProtKB-KW"/>
</dbReference>
<dbReference type="PANTHER" id="PTHR46402:SF2">
    <property type="entry name" value="HISTONE-LYSINE N-TRIMETHYLTRANSFERASE SMYD5"/>
    <property type="match status" value="1"/>
</dbReference>
<evidence type="ECO:0000313" key="11">
    <source>
        <dbReference type="Proteomes" id="UP001149074"/>
    </source>
</evidence>
<keyword evidence="2" id="KW-0808">Transferase</keyword>
<reference evidence="10" key="2">
    <citation type="journal article" date="2023" name="IMA Fungus">
        <title>Comparative genomic study of the Penicillium genus elucidates a diverse pangenome and 15 lateral gene transfer events.</title>
        <authorList>
            <person name="Petersen C."/>
            <person name="Sorensen T."/>
            <person name="Nielsen M.R."/>
            <person name="Sondergaard T.E."/>
            <person name="Sorensen J.L."/>
            <person name="Fitzpatrick D.A."/>
            <person name="Frisvad J.C."/>
            <person name="Nielsen K.L."/>
        </authorList>
    </citation>
    <scope>NUCLEOTIDE SEQUENCE</scope>
    <source>
        <strain evidence="10">IBT 30761</strain>
    </source>
</reference>
<feature type="compositionally biased region" description="Basic and acidic residues" evidence="8">
    <location>
        <begin position="869"/>
        <end position="881"/>
    </location>
</feature>
<evidence type="ECO:0000256" key="7">
    <source>
        <dbReference type="SAM" id="Coils"/>
    </source>
</evidence>
<feature type="coiled-coil region" evidence="7">
    <location>
        <begin position="1031"/>
        <end position="1065"/>
    </location>
</feature>
<dbReference type="AlphaFoldDB" id="A0A9W9EI02"/>
<evidence type="ECO:0000256" key="3">
    <source>
        <dbReference type="ARBA" id="ARBA00022691"/>
    </source>
</evidence>
<dbReference type="Pfam" id="PF00856">
    <property type="entry name" value="SET"/>
    <property type="match status" value="1"/>
</dbReference>
<protein>
    <recommendedName>
        <fullName evidence="5">Histone-lysine N-methyltransferase SET5</fullName>
    </recommendedName>
    <alternativeName>
        <fullName evidence="4">SET domain-containing protein 5</fullName>
    </alternativeName>
</protein>
<accession>A0A9W9EI02</accession>
<feature type="compositionally biased region" description="Low complexity" evidence="8">
    <location>
        <begin position="1147"/>
        <end position="1158"/>
    </location>
</feature>
<feature type="region of interest" description="Disordered" evidence="8">
    <location>
        <begin position="1"/>
        <end position="28"/>
    </location>
</feature>
<gene>
    <name evidence="10" type="ORF">N7532_011204</name>
</gene>